<dbReference type="AlphaFoldDB" id="A0A518HJ62"/>
<gene>
    <name evidence="2" type="ORF">Enr13x_07210</name>
</gene>
<accession>A0A518HJ62</accession>
<feature type="signal peptide" evidence="1">
    <location>
        <begin position="1"/>
        <end position="26"/>
    </location>
</feature>
<dbReference type="KEGG" id="snep:Enr13x_07210"/>
<protein>
    <submittedName>
        <fullName evidence="2">Uncharacterized protein</fullName>
    </submittedName>
</protein>
<sequence precursor="true">MTRSNLTLFWAFLLACVMCVSREAISADRRNETSEVEKKENEIAVKWSTLRSEMLDTIKPDPVFDNTATEAMRLRKTYQMFRVSEYLKAFDVRQERELLKLKMRETDGLSDSKSDQIELRLLMLEKQAKYIAERIKRLNADENSGAGLRIYLRERQQQLDEIEKKQWKIPLNLRQELSVI</sequence>
<reference evidence="2 3" key="1">
    <citation type="submission" date="2019-03" db="EMBL/GenBank/DDBJ databases">
        <title>Deep-cultivation of Planctomycetes and their phenomic and genomic characterization uncovers novel biology.</title>
        <authorList>
            <person name="Wiegand S."/>
            <person name="Jogler M."/>
            <person name="Boedeker C."/>
            <person name="Pinto D."/>
            <person name="Vollmers J."/>
            <person name="Rivas-Marin E."/>
            <person name="Kohn T."/>
            <person name="Peeters S.H."/>
            <person name="Heuer A."/>
            <person name="Rast P."/>
            <person name="Oberbeckmann S."/>
            <person name="Bunk B."/>
            <person name="Jeske O."/>
            <person name="Meyerdierks A."/>
            <person name="Storesund J.E."/>
            <person name="Kallscheuer N."/>
            <person name="Luecker S."/>
            <person name="Lage O.M."/>
            <person name="Pohl T."/>
            <person name="Merkel B.J."/>
            <person name="Hornburger P."/>
            <person name="Mueller R.-W."/>
            <person name="Bruemmer F."/>
            <person name="Labrenz M."/>
            <person name="Spormann A.M."/>
            <person name="Op den Camp H."/>
            <person name="Overmann J."/>
            <person name="Amann R."/>
            <person name="Jetten M.S.M."/>
            <person name="Mascher T."/>
            <person name="Medema M.H."/>
            <person name="Devos D.P."/>
            <person name="Kaster A.-K."/>
            <person name="Ovreas L."/>
            <person name="Rohde M."/>
            <person name="Galperin M.Y."/>
            <person name="Jogler C."/>
        </authorList>
    </citation>
    <scope>NUCLEOTIDE SEQUENCE [LARGE SCALE GENOMIC DNA]</scope>
    <source>
        <strain evidence="2 3">Enr13</strain>
    </source>
</reference>
<dbReference type="RefSeq" id="WP_145384685.1">
    <property type="nucleotide sequence ID" value="NZ_CP037423.1"/>
</dbReference>
<evidence type="ECO:0000313" key="2">
    <source>
        <dbReference type="EMBL" id="QDV40885.1"/>
    </source>
</evidence>
<proteinExistence type="predicted"/>
<feature type="chain" id="PRO_5021962344" evidence="1">
    <location>
        <begin position="27"/>
        <end position="180"/>
    </location>
</feature>
<name>A0A518HJ62_9BACT</name>
<organism evidence="2 3">
    <name type="scientific">Stieleria neptunia</name>
    <dbReference type="NCBI Taxonomy" id="2527979"/>
    <lineage>
        <taxon>Bacteria</taxon>
        <taxon>Pseudomonadati</taxon>
        <taxon>Planctomycetota</taxon>
        <taxon>Planctomycetia</taxon>
        <taxon>Pirellulales</taxon>
        <taxon>Pirellulaceae</taxon>
        <taxon>Stieleria</taxon>
    </lineage>
</organism>
<keyword evidence="1" id="KW-0732">Signal</keyword>
<dbReference type="EMBL" id="CP037423">
    <property type="protein sequence ID" value="QDV40885.1"/>
    <property type="molecule type" value="Genomic_DNA"/>
</dbReference>
<dbReference type="PROSITE" id="PS51257">
    <property type="entry name" value="PROKAR_LIPOPROTEIN"/>
    <property type="match status" value="1"/>
</dbReference>
<dbReference type="Proteomes" id="UP000319004">
    <property type="component" value="Chromosome"/>
</dbReference>
<evidence type="ECO:0000256" key="1">
    <source>
        <dbReference type="SAM" id="SignalP"/>
    </source>
</evidence>
<keyword evidence="3" id="KW-1185">Reference proteome</keyword>
<evidence type="ECO:0000313" key="3">
    <source>
        <dbReference type="Proteomes" id="UP000319004"/>
    </source>
</evidence>